<name>A0ABP0FUA6_CLALP</name>
<proteinExistence type="predicted"/>
<keyword evidence="2" id="KW-1185">Reference proteome</keyword>
<reference evidence="1 2" key="1">
    <citation type="submission" date="2024-02" db="EMBL/GenBank/DDBJ databases">
        <authorList>
            <person name="Daric V."/>
            <person name="Darras S."/>
        </authorList>
    </citation>
    <scope>NUCLEOTIDE SEQUENCE [LARGE SCALE GENOMIC DNA]</scope>
</reference>
<gene>
    <name evidence="1" type="ORF">CVLEPA_LOCUS14311</name>
</gene>
<sequence length="138" mass="15259">MVPSHPLRPLRYIATFPALSIDCTNFYAAKTIDNDAIFCTDSGGFRFGGKPRRGSSSFSDVVTQAPGRSCQLEYAEIGVLNRKELAKLCGATVWQSLPMKFFLCSSDKQSSTMKVDKRTPAKRNFLPLSESRTRATPV</sequence>
<evidence type="ECO:0000313" key="2">
    <source>
        <dbReference type="Proteomes" id="UP001642483"/>
    </source>
</evidence>
<dbReference type="EMBL" id="CAWYQH010000097">
    <property type="protein sequence ID" value="CAK8683211.1"/>
    <property type="molecule type" value="Genomic_DNA"/>
</dbReference>
<protein>
    <submittedName>
        <fullName evidence="1">Uncharacterized protein</fullName>
    </submittedName>
</protein>
<accession>A0ABP0FUA6</accession>
<organism evidence="1 2">
    <name type="scientific">Clavelina lepadiformis</name>
    <name type="common">Light-bulb sea squirt</name>
    <name type="synonym">Ascidia lepadiformis</name>
    <dbReference type="NCBI Taxonomy" id="159417"/>
    <lineage>
        <taxon>Eukaryota</taxon>
        <taxon>Metazoa</taxon>
        <taxon>Chordata</taxon>
        <taxon>Tunicata</taxon>
        <taxon>Ascidiacea</taxon>
        <taxon>Aplousobranchia</taxon>
        <taxon>Clavelinidae</taxon>
        <taxon>Clavelina</taxon>
    </lineage>
</organism>
<evidence type="ECO:0000313" key="1">
    <source>
        <dbReference type="EMBL" id="CAK8683211.1"/>
    </source>
</evidence>
<comment type="caution">
    <text evidence="1">The sequence shown here is derived from an EMBL/GenBank/DDBJ whole genome shotgun (WGS) entry which is preliminary data.</text>
</comment>
<dbReference type="Proteomes" id="UP001642483">
    <property type="component" value="Unassembled WGS sequence"/>
</dbReference>